<keyword evidence="1" id="KW-0479">Metal-binding</keyword>
<feature type="transmembrane region" description="Helical" evidence="4">
    <location>
        <begin position="155"/>
        <end position="180"/>
    </location>
</feature>
<evidence type="ECO:0000256" key="4">
    <source>
        <dbReference type="SAM" id="Phobius"/>
    </source>
</evidence>
<reference evidence="7 8" key="1">
    <citation type="submission" date="2019-03" db="EMBL/GenBank/DDBJ databases">
        <authorList>
            <person name="Gaulin E."/>
            <person name="Dumas B."/>
        </authorList>
    </citation>
    <scope>NUCLEOTIDE SEQUENCE [LARGE SCALE GENOMIC DNA]</scope>
    <source>
        <strain evidence="7">CBS 568.67</strain>
    </source>
</reference>
<gene>
    <name evidence="7" type="primary">Aste57867_3542</name>
    <name evidence="6" type="ORF">As57867_003531</name>
    <name evidence="7" type="ORF">ASTE57867_3542</name>
</gene>
<dbReference type="SMART" id="SM00744">
    <property type="entry name" value="RINGv"/>
    <property type="match status" value="1"/>
</dbReference>
<dbReference type="InterPro" id="IPR013083">
    <property type="entry name" value="Znf_RING/FYVE/PHD"/>
</dbReference>
<evidence type="ECO:0000259" key="5">
    <source>
        <dbReference type="SMART" id="SM00744"/>
    </source>
</evidence>
<dbReference type="EMBL" id="VJMH01000627">
    <property type="protein sequence ID" value="KAF0715147.1"/>
    <property type="molecule type" value="Genomic_DNA"/>
</dbReference>
<evidence type="ECO:0000313" key="7">
    <source>
        <dbReference type="EMBL" id="VFT80705.1"/>
    </source>
</evidence>
<dbReference type="EMBL" id="CAADRA010000627">
    <property type="protein sequence ID" value="VFT80705.1"/>
    <property type="molecule type" value="Genomic_DNA"/>
</dbReference>
<protein>
    <submittedName>
        <fullName evidence="7">Aste57867_3542 protein</fullName>
    </submittedName>
</protein>
<name>A0A485KAZ5_9STRA</name>
<dbReference type="Proteomes" id="UP000332933">
    <property type="component" value="Unassembled WGS sequence"/>
</dbReference>
<keyword evidence="4" id="KW-1133">Transmembrane helix</keyword>
<reference evidence="6" key="2">
    <citation type="submission" date="2019-06" db="EMBL/GenBank/DDBJ databases">
        <title>Genomics analysis of Aphanomyces spp. identifies a new class of oomycete effector associated with host adaptation.</title>
        <authorList>
            <person name="Gaulin E."/>
        </authorList>
    </citation>
    <scope>NUCLEOTIDE SEQUENCE</scope>
    <source>
        <strain evidence="6">CBS 578.67</strain>
    </source>
</reference>
<dbReference type="SUPFAM" id="SSF57850">
    <property type="entry name" value="RING/U-box"/>
    <property type="match status" value="1"/>
</dbReference>
<keyword evidence="4" id="KW-0472">Membrane</keyword>
<dbReference type="PANTHER" id="PTHR46347:SF2">
    <property type="entry name" value="OS02G0132300 PROTEIN"/>
    <property type="match status" value="1"/>
</dbReference>
<dbReference type="AlphaFoldDB" id="A0A485KAZ5"/>
<evidence type="ECO:0000313" key="6">
    <source>
        <dbReference type="EMBL" id="KAF0715147.1"/>
    </source>
</evidence>
<sequence length="223" mass="24499">MPLLATPPGAMALTAASSSCVLHLPKSTRSREPITLSQRFSICCIDRAANETSRVDVHAFQTLGSVIVDAELRYCFVCLDDTMGADDGPMELIAPCPCRSHVHRACLDDWRRLSDAPDAASHCSACKSAFELLDVVPIDPPVKTLNRMLALTTHLSYVVFTCLWSCAVLLLVGLVGPFVGIRAVAFASLRVYNYCVERNWRCDAAPPALRRVRNLRPVVTRKK</sequence>
<evidence type="ECO:0000256" key="1">
    <source>
        <dbReference type="ARBA" id="ARBA00022723"/>
    </source>
</evidence>
<keyword evidence="2" id="KW-0863">Zinc-finger</keyword>
<dbReference type="InterPro" id="IPR011016">
    <property type="entry name" value="Znf_RING-CH"/>
</dbReference>
<dbReference type="Gene3D" id="3.30.40.10">
    <property type="entry name" value="Zinc/RING finger domain, C3HC4 (zinc finger)"/>
    <property type="match status" value="1"/>
</dbReference>
<evidence type="ECO:0000256" key="3">
    <source>
        <dbReference type="ARBA" id="ARBA00022833"/>
    </source>
</evidence>
<dbReference type="PANTHER" id="PTHR46347">
    <property type="entry name" value="RING/FYVE/PHD ZINC FINGER SUPERFAMILY PROTEIN"/>
    <property type="match status" value="1"/>
</dbReference>
<dbReference type="OrthoDB" id="2154780at2759"/>
<evidence type="ECO:0000313" key="8">
    <source>
        <dbReference type="Proteomes" id="UP000332933"/>
    </source>
</evidence>
<dbReference type="GO" id="GO:0008270">
    <property type="term" value="F:zinc ion binding"/>
    <property type="evidence" value="ECO:0007669"/>
    <property type="project" value="UniProtKB-KW"/>
</dbReference>
<keyword evidence="8" id="KW-1185">Reference proteome</keyword>
<keyword evidence="3" id="KW-0862">Zinc</keyword>
<accession>A0A485KAZ5</accession>
<feature type="domain" description="RING-CH-type" evidence="5">
    <location>
        <begin position="74"/>
        <end position="127"/>
    </location>
</feature>
<organism evidence="7 8">
    <name type="scientific">Aphanomyces stellatus</name>
    <dbReference type="NCBI Taxonomy" id="120398"/>
    <lineage>
        <taxon>Eukaryota</taxon>
        <taxon>Sar</taxon>
        <taxon>Stramenopiles</taxon>
        <taxon>Oomycota</taxon>
        <taxon>Saprolegniomycetes</taxon>
        <taxon>Saprolegniales</taxon>
        <taxon>Verrucalvaceae</taxon>
        <taxon>Aphanomyces</taxon>
    </lineage>
</organism>
<evidence type="ECO:0000256" key="2">
    <source>
        <dbReference type="ARBA" id="ARBA00022771"/>
    </source>
</evidence>
<proteinExistence type="predicted"/>
<keyword evidence="4" id="KW-0812">Transmembrane</keyword>